<evidence type="ECO:0000256" key="1">
    <source>
        <dbReference type="ARBA" id="ARBA00012552"/>
    </source>
</evidence>
<evidence type="ECO:0000313" key="9">
    <source>
        <dbReference type="EMBL" id="RDL35176.1"/>
    </source>
</evidence>
<keyword evidence="3" id="KW-0378">Hydrolase</keyword>
<evidence type="ECO:0000313" key="10">
    <source>
        <dbReference type="Proteomes" id="UP000254866"/>
    </source>
</evidence>
<evidence type="ECO:0000256" key="3">
    <source>
        <dbReference type="ARBA" id="ARBA00022801"/>
    </source>
</evidence>
<protein>
    <recommendedName>
        <fullName evidence="1">RNA helicase</fullName>
        <ecNumber evidence="1">3.6.4.13</ecNumber>
    </recommendedName>
</protein>
<dbReference type="Proteomes" id="UP000254866">
    <property type="component" value="Unassembled WGS sequence"/>
</dbReference>
<dbReference type="GO" id="GO:0003724">
    <property type="term" value="F:RNA helicase activity"/>
    <property type="evidence" value="ECO:0007669"/>
    <property type="project" value="UniProtKB-EC"/>
</dbReference>
<evidence type="ECO:0000256" key="2">
    <source>
        <dbReference type="ARBA" id="ARBA00022741"/>
    </source>
</evidence>
<dbReference type="EMBL" id="NPIC01000006">
    <property type="protein sequence ID" value="RDL35176.1"/>
    <property type="molecule type" value="Genomic_DNA"/>
</dbReference>
<gene>
    <name evidence="9" type="ORF">BP5553_07107</name>
</gene>
<dbReference type="PANTHER" id="PTHR47959">
    <property type="entry name" value="ATP-DEPENDENT RNA HELICASE RHLE-RELATED"/>
    <property type="match status" value="1"/>
</dbReference>
<keyword evidence="4" id="KW-0347">Helicase</keyword>
<comment type="catalytic activity">
    <reaction evidence="7">
        <text>ATP + H2O = ADP + phosphate + H(+)</text>
        <dbReference type="Rhea" id="RHEA:13065"/>
        <dbReference type="ChEBI" id="CHEBI:15377"/>
        <dbReference type="ChEBI" id="CHEBI:15378"/>
        <dbReference type="ChEBI" id="CHEBI:30616"/>
        <dbReference type="ChEBI" id="CHEBI:43474"/>
        <dbReference type="ChEBI" id="CHEBI:456216"/>
        <dbReference type="EC" id="3.6.4.13"/>
    </reaction>
</comment>
<dbReference type="STRING" id="2656787.A0A370TII9"/>
<name>A0A370TII9_9HELO</name>
<organism evidence="9 10">
    <name type="scientific">Venustampulla echinocandica</name>
    <dbReference type="NCBI Taxonomy" id="2656787"/>
    <lineage>
        <taxon>Eukaryota</taxon>
        <taxon>Fungi</taxon>
        <taxon>Dikarya</taxon>
        <taxon>Ascomycota</taxon>
        <taxon>Pezizomycotina</taxon>
        <taxon>Leotiomycetes</taxon>
        <taxon>Helotiales</taxon>
        <taxon>Pleuroascaceae</taxon>
        <taxon>Venustampulla</taxon>
    </lineage>
</organism>
<dbReference type="Pfam" id="PF00270">
    <property type="entry name" value="DEAD"/>
    <property type="match status" value="1"/>
</dbReference>
<proteinExistence type="predicted"/>
<keyword evidence="6" id="KW-0694">RNA-binding</keyword>
<dbReference type="InterPro" id="IPR014001">
    <property type="entry name" value="Helicase_ATP-bd"/>
</dbReference>
<dbReference type="InterPro" id="IPR011545">
    <property type="entry name" value="DEAD/DEAH_box_helicase_dom"/>
</dbReference>
<dbReference type="InterPro" id="IPR027417">
    <property type="entry name" value="P-loop_NTPase"/>
</dbReference>
<reference evidence="9 10" key="1">
    <citation type="journal article" date="2018" name="IMA Fungus">
        <title>IMA Genome-F 9: Draft genome sequence of Annulohypoxylon stygium, Aspergillus mulundensis, Berkeleyomyces basicola (syn. Thielaviopsis basicola), Ceratocystis smalleyi, two Cercospora beticola strains, Coleophoma cylindrospora, Fusarium fracticaudum, Phialophora cf. hyalina, and Morchella septimelata.</title>
        <authorList>
            <person name="Wingfield B.D."/>
            <person name="Bills G.F."/>
            <person name="Dong Y."/>
            <person name="Huang W."/>
            <person name="Nel W.J."/>
            <person name="Swalarsk-Parry B.S."/>
            <person name="Vaghefi N."/>
            <person name="Wilken P.M."/>
            <person name="An Z."/>
            <person name="de Beer Z.W."/>
            <person name="De Vos L."/>
            <person name="Chen L."/>
            <person name="Duong T.A."/>
            <person name="Gao Y."/>
            <person name="Hammerbacher A."/>
            <person name="Kikkert J.R."/>
            <person name="Li Y."/>
            <person name="Li H."/>
            <person name="Li K."/>
            <person name="Li Q."/>
            <person name="Liu X."/>
            <person name="Ma X."/>
            <person name="Naidoo K."/>
            <person name="Pethybridge S.J."/>
            <person name="Sun J."/>
            <person name="Steenkamp E.T."/>
            <person name="van der Nest M.A."/>
            <person name="van Wyk S."/>
            <person name="Wingfield M.J."/>
            <person name="Xiong C."/>
            <person name="Yue Q."/>
            <person name="Zhang X."/>
        </authorList>
    </citation>
    <scope>NUCLEOTIDE SEQUENCE [LARGE SCALE GENOMIC DNA]</scope>
    <source>
        <strain evidence="9 10">BP 5553</strain>
    </source>
</reference>
<comment type="caution">
    <text evidence="9">The sequence shown here is derived from an EMBL/GenBank/DDBJ whole genome shotgun (WGS) entry which is preliminary data.</text>
</comment>
<dbReference type="GO" id="GO:0016787">
    <property type="term" value="F:hydrolase activity"/>
    <property type="evidence" value="ECO:0007669"/>
    <property type="project" value="UniProtKB-KW"/>
</dbReference>
<evidence type="ECO:0000256" key="7">
    <source>
        <dbReference type="ARBA" id="ARBA00047984"/>
    </source>
</evidence>
<dbReference type="InterPro" id="IPR000629">
    <property type="entry name" value="RNA-helicase_DEAD-box_CS"/>
</dbReference>
<keyword evidence="5" id="KW-0067">ATP-binding</keyword>
<dbReference type="PROSITE" id="PS51192">
    <property type="entry name" value="HELICASE_ATP_BIND_1"/>
    <property type="match status" value="1"/>
</dbReference>
<evidence type="ECO:0000256" key="6">
    <source>
        <dbReference type="ARBA" id="ARBA00022884"/>
    </source>
</evidence>
<dbReference type="SUPFAM" id="SSF52540">
    <property type="entry name" value="P-loop containing nucleoside triphosphate hydrolases"/>
    <property type="match status" value="1"/>
</dbReference>
<keyword evidence="2" id="KW-0547">Nucleotide-binding</keyword>
<keyword evidence="10" id="KW-1185">Reference proteome</keyword>
<dbReference type="PANTHER" id="PTHR47959:SF1">
    <property type="entry name" value="ATP-DEPENDENT RNA HELICASE DBPA"/>
    <property type="match status" value="1"/>
</dbReference>
<dbReference type="GO" id="GO:0005829">
    <property type="term" value="C:cytosol"/>
    <property type="evidence" value="ECO:0007669"/>
    <property type="project" value="TreeGrafter"/>
</dbReference>
<dbReference type="EC" id="3.6.4.13" evidence="1"/>
<dbReference type="Gene3D" id="3.40.50.300">
    <property type="entry name" value="P-loop containing nucleotide triphosphate hydrolases"/>
    <property type="match status" value="1"/>
</dbReference>
<dbReference type="GeneID" id="43599956"/>
<accession>A0A370TII9</accession>
<evidence type="ECO:0000256" key="5">
    <source>
        <dbReference type="ARBA" id="ARBA00022840"/>
    </source>
</evidence>
<dbReference type="InterPro" id="IPR050079">
    <property type="entry name" value="DEAD_box_RNA_helicase"/>
</dbReference>
<evidence type="ECO:0000259" key="8">
    <source>
        <dbReference type="PROSITE" id="PS51192"/>
    </source>
</evidence>
<dbReference type="RefSeq" id="XP_031867999.1">
    <property type="nucleotide sequence ID" value="XM_032015730.1"/>
</dbReference>
<feature type="domain" description="Helicase ATP-binding" evidence="8">
    <location>
        <begin position="1"/>
        <end position="167"/>
    </location>
</feature>
<dbReference type="OrthoDB" id="193716at2759"/>
<dbReference type="PROSITE" id="PS00039">
    <property type="entry name" value="DEAD_ATP_HELICASE"/>
    <property type="match status" value="1"/>
</dbReference>
<dbReference type="AlphaFoldDB" id="A0A370TII9"/>
<dbReference type="GO" id="GO:0003723">
    <property type="term" value="F:RNA binding"/>
    <property type="evidence" value="ECO:0007669"/>
    <property type="project" value="UniProtKB-KW"/>
</dbReference>
<dbReference type="GO" id="GO:0005524">
    <property type="term" value="F:ATP binding"/>
    <property type="evidence" value="ECO:0007669"/>
    <property type="project" value="UniProtKB-KW"/>
</dbReference>
<sequence length="179" mass="19841">MTRQFLIPIIARPPGIESSKKHRFQAPIVAPTRELAVLIHSLLIQTLQFHSSSSQGQYEHNRIIPQLVARGTEAQDLSTFSSDSSNLLIGTPGGFRKLLASPHIHASATRVLVLDEADKLLATDFKPDIAAILVFLPKQRQTGLFNASMDDFTRLDRIGLRNPVRVSVKRSRQRAAGQD</sequence>
<evidence type="ECO:0000256" key="4">
    <source>
        <dbReference type="ARBA" id="ARBA00022806"/>
    </source>
</evidence>